<protein>
    <recommendedName>
        <fullName evidence="4">DNA polymerase II</fullName>
    </recommendedName>
</protein>
<evidence type="ECO:0000313" key="3">
    <source>
        <dbReference type="Proteomes" id="UP001595386"/>
    </source>
</evidence>
<dbReference type="EMBL" id="JBHRSQ010000018">
    <property type="protein sequence ID" value="MFC2993064.1"/>
    <property type="molecule type" value="Genomic_DNA"/>
</dbReference>
<feature type="compositionally biased region" description="Polar residues" evidence="1">
    <location>
        <begin position="91"/>
        <end position="102"/>
    </location>
</feature>
<dbReference type="RefSeq" id="WP_379760334.1">
    <property type="nucleotide sequence ID" value="NZ_JBHRSQ010000018.1"/>
</dbReference>
<evidence type="ECO:0000256" key="1">
    <source>
        <dbReference type="SAM" id="MobiDB-lite"/>
    </source>
</evidence>
<gene>
    <name evidence="2" type="ORF">ACFODV_13625</name>
</gene>
<evidence type="ECO:0000313" key="2">
    <source>
        <dbReference type="EMBL" id="MFC2993064.1"/>
    </source>
</evidence>
<dbReference type="Gene3D" id="2.40.50.590">
    <property type="match status" value="1"/>
</dbReference>
<evidence type="ECO:0008006" key="4">
    <source>
        <dbReference type="Google" id="ProtNLM"/>
    </source>
</evidence>
<reference evidence="3" key="1">
    <citation type="journal article" date="2019" name="Int. J. Syst. Evol. Microbiol.">
        <title>The Global Catalogue of Microorganisms (GCM) 10K type strain sequencing project: providing services to taxonomists for standard genome sequencing and annotation.</title>
        <authorList>
            <consortium name="The Broad Institute Genomics Platform"/>
            <consortium name="The Broad Institute Genome Sequencing Center for Infectious Disease"/>
            <person name="Wu L."/>
            <person name="Ma J."/>
        </authorList>
    </citation>
    <scope>NUCLEOTIDE SEQUENCE [LARGE SCALE GENOMIC DNA]</scope>
    <source>
        <strain evidence="3">KCTC 52660</strain>
    </source>
</reference>
<accession>A0ABV7B8M1</accession>
<sequence>MSTHHGFILTRHWEESLRGTEVTLWLATDQGPLRVRLPVQPAVSFLPAELRAQAEALLADDNEVGRGVTMRGHEIMRRTRELIEADGPSSMMISQPSSTASLGCSEREGASVG</sequence>
<dbReference type="Pfam" id="PF21474">
    <property type="entry name" value="DNApolII_N"/>
    <property type="match status" value="1"/>
</dbReference>
<keyword evidence="3" id="KW-1185">Reference proteome</keyword>
<comment type="caution">
    <text evidence="2">The sequence shown here is derived from an EMBL/GenBank/DDBJ whole genome shotgun (WGS) entry which is preliminary data.</text>
</comment>
<organism evidence="2 3">
    <name type="scientific">Halomonas tibetensis</name>
    <dbReference type="NCBI Taxonomy" id="2259590"/>
    <lineage>
        <taxon>Bacteria</taxon>
        <taxon>Pseudomonadati</taxon>
        <taxon>Pseudomonadota</taxon>
        <taxon>Gammaproteobacteria</taxon>
        <taxon>Oceanospirillales</taxon>
        <taxon>Halomonadaceae</taxon>
        <taxon>Halomonas</taxon>
    </lineage>
</organism>
<dbReference type="Proteomes" id="UP001595386">
    <property type="component" value="Unassembled WGS sequence"/>
</dbReference>
<feature type="region of interest" description="Disordered" evidence="1">
    <location>
        <begin position="86"/>
        <end position="113"/>
    </location>
</feature>
<name>A0ABV7B8M1_9GAMM</name>
<proteinExistence type="predicted"/>